<dbReference type="Proteomes" id="UP000807769">
    <property type="component" value="Unassembled WGS sequence"/>
</dbReference>
<evidence type="ECO:0000313" key="2">
    <source>
        <dbReference type="Proteomes" id="UP000807769"/>
    </source>
</evidence>
<sequence>MQENADGQTDHTEYLFLSPSWRDILEAAKKKSHLGLLTSTASKHSNFLQTKVIKYILETLDNFGSQGIGVDNGYWDEHKSDMAVLLWDNRATMHSEMKKVACPIVLAHYEILPDDIDNEDDCEQEDGVDALGRTNNLANEALGIFYLFTNTVPKGAVALVATVVHDHKLTVTIFIHSSN</sequence>
<protein>
    <submittedName>
        <fullName evidence="1">Uncharacterized protein</fullName>
    </submittedName>
</protein>
<dbReference type="RefSeq" id="XP_041200235.1">
    <property type="nucleotide sequence ID" value="XM_041339106.1"/>
</dbReference>
<name>A0A9P7EPE6_9AGAM</name>
<dbReference type="AlphaFoldDB" id="A0A9P7EPE6"/>
<accession>A0A9P7EPE6</accession>
<dbReference type="GeneID" id="64633122"/>
<proteinExistence type="predicted"/>
<organism evidence="1 2">
    <name type="scientific">Suillus subaureus</name>
    <dbReference type="NCBI Taxonomy" id="48587"/>
    <lineage>
        <taxon>Eukaryota</taxon>
        <taxon>Fungi</taxon>
        <taxon>Dikarya</taxon>
        <taxon>Basidiomycota</taxon>
        <taxon>Agaricomycotina</taxon>
        <taxon>Agaricomycetes</taxon>
        <taxon>Agaricomycetidae</taxon>
        <taxon>Boletales</taxon>
        <taxon>Suillineae</taxon>
        <taxon>Suillaceae</taxon>
        <taxon>Suillus</taxon>
    </lineage>
</organism>
<dbReference type="OrthoDB" id="2675797at2759"/>
<evidence type="ECO:0000313" key="1">
    <source>
        <dbReference type="EMBL" id="KAG1827388.1"/>
    </source>
</evidence>
<gene>
    <name evidence="1" type="ORF">BJ212DRAFT_1474543</name>
</gene>
<reference evidence="1" key="1">
    <citation type="journal article" date="2020" name="New Phytol.">
        <title>Comparative genomics reveals dynamic genome evolution in host specialist ectomycorrhizal fungi.</title>
        <authorList>
            <person name="Lofgren L.A."/>
            <person name="Nguyen N.H."/>
            <person name="Vilgalys R."/>
            <person name="Ruytinx J."/>
            <person name="Liao H.L."/>
            <person name="Branco S."/>
            <person name="Kuo A."/>
            <person name="LaButti K."/>
            <person name="Lipzen A."/>
            <person name="Andreopoulos W."/>
            <person name="Pangilinan J."/>
            <person name="Riley R."/>
            <person name="Hundley H."/>
            <person name="Na H."/>
            <person name="Barry K."/>
            <person name="Grigoriev I.V."/>
            <person name="Stajich J.E."/>
            <person name="Kennedy P.G."/>
        </authorList>
    </citation>
    <scope>NUCLEOTIDE SEQUENCE</scope>
    <source>
        <strain evidence="1">MN1</strain>
    </source>
</reference>
<comment type="caution">
    <text evidence="1">The sequence shown here is derived from an EMBL/GenBank/DDBJ whole genome shotgun (WGS) entry which is preliminary data.</text>
</comment>
<dbReference type="EMBL" id="JABBWG010000001">
    <property type="protein sequence ID" value="KAG1827388.1"/>
    <property type="molecule type" value="Genomic_DNA"/>
</dbReference>
<keyword evidence="2" id="KW-1185">Reference proteome</keyword>